<keyword evidence="4 8" id="KW-0812">Transmembrane</keyword>
<dbReference type="AlphaFoldDB" id="A0A170YFP5"/>
<comment type="subcellular location">
    <subcellularLocation>
        <location evidence="1">Membrane</location>
        <topology evidence="1">Multi-pass membrane protein</topology>
    </subcellularLocation>
</comment>
<dbReference type="GO" id="GO:0016471">
    <property type="term" value="C:vacuolar proton-transporting V-type ATPase complex"/>
    <property type="evidence" value="ECO:0007669"/>
    <property type="project" value="TreeGrafter"/>
</dbReference>
<keyword evidence="10" id="KW-1185">Reference proteome</keyword>
<keyword evidence="3" id="KW-0813">Transport</keyword>
<gene>
    <name evidence="9" type="ORF">PJIAN_1352</name>
</gene>
<evidence type="ECO:0000256" key="3">
    <source>
        <dbReference type="ARBA" id="ARBA00022448"/>
    </source>
</evidence>
<evidence type="ECO:0000256" key="1">
    <source>
        <dbReference type="ARBA" id="ARBA00004141"/>
    </source>
</evidence>
<dbReference type="GO" id="GO:0051117">
    <property type="term" value="F:ATPase binding"/>
    <property type="evidence" value="ECO:0007669"/>
    <property type="project" value="TreeGrafter"/>
</dbReference>
<evidence type="ECO:0000256" key="8">
    <source>
        <dbReference type="SAM" id="Phobius"/>
    </source>
</evidence>
<comment type="similarity">
    <text evidence="2">Belongs to the V-ATPase 116 kDa subunit family.</text>
</comment>
<dbReference type="OrthoDB" id="9803814at2"/>
<evidence type="ECO:0000256" key="4">
    <source>
        <dbReference type="ARBA" id="ARBA00022692"/>
    </source>
</evidence>
<keyword evidence="7 8" id="KW-0472">Membrane</keyword>
<sequence>MIVKMKKYAFLVYHKEYAGFLEKLREIGVVHVAERQGGTIDDDELRGNLQLLQRFKAATEILERHTDGENPLAQNPEMDGFQLLTEIETCVQEKEQLQTRRQSVDKDMDRMAPWGNFSWERIRQLEKAGLELRFFACNSSRFNPEWESQYNAIEVDCFNSTIYFVTVTPKGTDFELDADLLRLGAKTEAELQEEAKEIDAEILAIEDRLKQATSGYDALKKARAEVSERVDLRRVQLNTNVGAEDTVMILEGYCPEENEAALNKMLKKSGVYYMAEVPRKSDDAVPVKLKNNKFSSVFEFIGGLYELPNYHKSDMTPYFAPFYMLFFGFCFADVVYGVILAAVGIYFRKKVREELEPVMRLLTYLGITAFFMGILTGNVGGIALEKIETNWPWYEHLKHYILTADRLFYASLILGAVQIIFGQFVRAITRWKTDGFASTISTWGWLLLVVGGGSVFGLQKGGLLAPEIAKTASYVIFAVAGICIFLLNHPGHNILANIGEGIWDTYEKATGWLSDLLSYIRLFAICIAGAVLAIVFNSLATSLSGDTPVVSQIVMILILAFGHFINIFMAILASFVHPLRLTFVEFYKNAGFVGGGKSYKPFARYKEEFKIL</sequence>
<dbReference type="PANTHER" id="PTHR11629:SF63">
    <property type="entry name" value="V-TYPE PROTON ATPASE SUBUNIT A"/>
    <property type="match status" value="1"/>
</dbReference>
<organism evidence="9 10">
    <name type="scientific">Paludibacter jiangxiensis</name>
    <dbReference type="NCBI Taxonomy" id="681398"/>
    <lineage>
        <taxon>Bacteria</taxon>
        <taxon>Pseudomonadati</taxon>
        <taxon>Bacteroidota</taxon>
        <taxon>Bacteroidia</taxon>
        <taxon>Bacteroidales</taxon>
        <taxon>Paludibacteraceae</taxon>
        <taxon>Paludibacter</taxon>
    </lineage>
</organism>
<keyword evidence="6" id="KW-0406">Ion transport</keyword>
<evidence type="ECO:0000256" key="6">
    <source>
        <dbReference type="ARBA" id="ARBA00023065"/>
    </source>
</evidence>
<protein>
    <submittedName>
        <fullName evidence="9">V/A-type H+-transporting ATPase subunit I</fullName>
    </submittedName>
</protein>
<dbReference type="InterPro" id="IPR002490">
    <property type="entry name" value="V-ATPase_116kDa_su"/>
</dbReference>
<evidence type="ECO:0000313" key="9">
    <source>
        <dbReference type="EMBL" id="GAT61768.1"/>
    </source>
</evidence>
<feature type="transmembrane region" description="Helical" evidence="8">
    <location>
        <begin position="552"/>
        <end position="576"/>
    </location>
</feature>
<feature type="transmembrane region" description="Helical" evidence="8">
    <location>
        <begin position="322"/>
        <end position="347"/>
    </location>
</feature>
<dbReference type="PANTHER" id="PTHR11629">
    <property type="entry name" value="VACUOLAR PROTON ATPASES"/>
    <property type="match status" value="1"/>
</dbReference>
<feature type="transmembrane region" description="Helical" evidence="8">
    <location>
        <begin position="519"/>
        <end position="540"/>
    </location>
</feature>
<comment type="caution">
    <text evidence="9">The sequence shown here is derived from an EMBL/GenBank/DDBJ whole genome shotgun (WGS) entry which is preliminary data.</text>
</comment>
<reference evidence="10" key="1">
    <citation type="submission" date="2016-04" db="EMBL/GenBank/DDBJ databases">
        <title>Draft genome sequence of Paludibacter jiangxiensis strain NM7.</title>
        <authorList>
            <person name="Qiu Y."/>
            <person name="Matsuura N."/>
            <person name="Ohashi A."/>
            <person name="Tourlousse M.D."/>
            <person name="Sekiguchi Y."/>
        </authorList>
    </citation>
    <scope>NUCLEOTIDE SEQUENCE [LARGE SCALE GENOMIC DNA]</scope>
    <source>
        <strain evidence="10">NM7</strain>
    </source>
</reference>
<dbReference type="STRING" id="681398.PJIAN_1352"/>
<proteinExistence type="inferred from homology"/>
<evidence type="ECO:0000256" key="7">
    <source>
        <dbReference type="ARBA" id="ARBA00023136"/>
    </source>
</evidence>
<evidence type="ECO:0000256" key="2">
    <source>
        <dbReference type="ARBA" id="ARBA00009904"/>
    </source>
</evidence>
<dbReference type="EMBL" id="BDCR01000001">
    <property type="protein sequence ID" value="GAT61768.1"/>
    <property type="molecule type" value="Genomic_DNA"/>
</dbReference>
<dbReference type="Proteomes" id="UP000076586">
    <property type="component" value="Unassembled WGS sequence"/>
</dbReference>
<dbReference type="GO" id="GO:0033179">
    <property type="term" value="C:proton-transporting V-type ATPase, V0 domain"/>
    <property type="evidence" value="ECO:0007669"/>
    <property type="project" value="InterPro"/>
</dbReference>
<accession>A0A170YFP5</accession>
<feature type="transmembrane region" description="Helical" evidence="8">
    <location>
        <begin position="471"/>
        <end position="488"/>
    </location>
</feature>
<dbReference type="GO" id="GO:0046961">
    <property type="term" value="F:proton-transporting ATPase activity, rotational mechanism"/>
    <property type="evidence" value="ECO:0007669"/>
    <property type="project" value="InterPro"/>
</dbReference>
<feature type="transmembrane region" description="Helical" evidence="8">
    <location>
        <begin position="407"/>
        <end position="428"/>
    </location>
</feature>
<dbReference type="Pfam" id="PF01496">
    <property type="entry name" value="V_ATPase_I"/>
    <property type="match status" value="1"/>
</dbReference>
<feature type="transmembrane region" description="Helical" evidence="8">
    <location>
        <begin position="359"/>
        <end position="384"/>
    </location>
</feature>
<feature type="transmembrane region" description="Helical" evidence="8">
    <location>
        <begin position="440"/>
        <end position="459"/>
    </location>
</feature>
<evidence type="ECO:0000313" key="10">
    <source>
        <dbReference type="Proteomes" id="UP000076586"/>
    </source>
</evidence>
<name>A0A170YFP5_9BACT</name>
<keyword evidence="5 8" id="KW-1133">Transmembrane helix</keyword>
<evidence type="ECO:0000256" key="5">
    <source>
        <dbReference type="ARBA" id="ARBA00022989"/>
    </source>
</evidence>
<reference evidence="10" key="2">
    <citation type="journal article" date="2017" name="Genome Announc.">
        <title>Draft genome sequence of Paludibacter jiangxiensis NM7(T), a propionate-producing fermentative bacterium.</title>
        <authorList>
            <person name="Qiu Y.-L."/>
            <person name="Tourlousse D.M."/>
            <person name="Matsuura N."/>
            <person name="Ohashi A."/>
            <person name="Sekiguchi Y."/>
        </authorList>
    </citation>
    <scope>NUCLEOTIDE SEQUENCE [LARGE SCALE GENOMIC DNA]</scope>
    <source>
        <strain evidence="10">NM7</strain>
    </source>
</reference>
<dbReference type="GO" id="GO:0007035">
    <property type="term" value="P:vacuolar acidification"/>
    <property type="evidence" value="ECO:0007669"/>
    <property type="project" value="TreeGrafter"/>
</dbReference>